<evidence type="ECO:0000256" key="8">
    <source>
        <dbReference type="ARBA" id="ARBA00023136"/>
    </source>
</evidence>
<evidence type="ECO:0000256" key="6">
    <source>
        <dbReference type="ARBA" id="ARBA00023004"/>
    </source>
</evidence>
<keyword evidence="8" id="KW-0472">Membrane</keyword>
<dbReference type="PROSITE" id="PS00211">
    <property type="entry name" value="ABC_TRANSPORTER_1"/>
    <property type="match status" value="1"/>
</dbReference>
<dbReference type="CDD" id="cd03259">
    <property type="entry name" value="ABC_Carb_Solutes_like"/>
    <property type="match status" value="1"/>
</dbReference>
<keyword evidence="2" id="KW-1003">Cell membrane</keyword>
<protein>
    <recommendedName>
        <fullName evidence="9">ABC-type quaternary amine transporter</fullName>
        <ecNumber evidence="9">7.6.2.9</ecNumber>
    </recommendedName>
</protein>
<evidence type="ECO:0000256" key="3">
    <source>
        <dbReference type="ARBA" id="ARBA00022496"/>
    </source>
</evidence>
<keyword evidence="3" id="KW-0410">Iron transport</keyword>
<keyword evidence="4" id="KW-0547">Nucleotide-binding</keyword>
<dbReference type="FunFam" id="3.40.50.300:FF:000425">
    <property type="entry name" value="Probable ABC transporter, ATP-binding subunit"/>
    <property type="match status" value="1"/>
</dbReference>
<dbReference type="InterPro" id="IPR027417">
    <property type="entry name" value="P-loop_NTPase"/>
</dbReference>
<dbReference type="InterPro" id="IPR050093">
    <property type="entry name" value="ABC_SmlMolc_Importer"/>
</dbReference>
<keyword evidence="1" id="KW-0813">Transport</keyword>
<sequence length="376" mass="42426">MIKAQITKKLPSFDLELQFEIPQGAVLGLFGPSGCGKSITLRCLAGLLEPDQGFIKVGEQTFFDNKQKIFVPARKRKIGFLFQNYALFPHLTVEKNITFGLKDLPKEEQKKKAHSILTKMRLVGFENRYPFQLSGGQQQRVALARTLVTDPSLLLLDEPFSALDSQVKSKLEKEVIELKNAYSGTMILVSHSLEEAYRLCSHIAVMENGRILQFGSRDEIVHQPVNRTVARFVGTKNIFDGSIIARNQDYATLRLRSYPIDLKVPNPNFDNTKVSAGIRPSKIRLFNANDGELKQRENTLQAKIVQNIIEPDGQKLFLKLDIPFVEAPTASTQAIQEYDLQVQVAKSENLDDSKIYHQGESCYIQMPVQAFALWPT</sequence>
<keyword evidence="12" id="KW-1185">Reference proteome</keyword>
<dbReference type="GO" id="GO:0015418">
    <property type="term" value="F:ABC-type quaternary ammonium compound transporting activity"/>
    <property type="evidence" value="ECO:0007669"/>
    <property type="project" value="UniProtKB-EC"/>
</dbReference>
<evidence type="ECO:0000256" key="5">
    <source>
        <dbReference type="ARBA" id="ARBA00022840"/>
    </source>
</evidence>
<dbReference type="RefSeq" id="WP_151617668.1">
    <property type="nucleotide sequence ID" value="NZ_WBXO01000001.1"/>
</dbReference>
<dbReference type="OrthoDB" id="9802264at2"/>
<evidence type="ECO:0000256" key="4">
    <source>
        <dbReference type="ARBA" id="ARBA00022741"/>
    </source>
</evidence>
<dbReference type="PANTHER" id="PTHR42781:SF4">
    <property type="entry name" value="SPERMIDINE_PUTRESCINE IMPORT ATP-BINDING PROTEIN POTA"/>
    <property type="match status" value="1"/>
</dbReference>
<evidence type="ECO:0000259" key="10">
    <source>
        <dbReference type="PROSITE" id="PS50893"/>
    </source>
</evidence>
<reference evidence="11 12" key="1">
    <citation type="submission" date="2019-10" db="EMBL/GenBank/DDBJ databases">
        <title>Whole-genome sequence of the extremophile Heliorestis acidaminivorans DSM 24790.</title>
        <authorList>
            <person name="Kyndt J.A."/>
            <person name="Meyer T.E."/>
        </authorList>
    </citation>
    <scope>NUCLEOTIDE SEQUENCE [LARGE SCALE GENOMIC DNA]</scope>
    <source>
        <strain evidence="11 12">DSM 24790</strain>
    </source>
</reference>
<gene>
    <name evidence="11" type="ORF">F9B85_00550</name>
</gene>
<dbReference type="SUPFAM" id="SSF52540">
    <property type="entry name" value="P-loop containing nucleoside triphosphate hydrolases"/>
    <property type="match status" value="1"/>
</dbReference>
<dbReference type="Pfam" id="PF00005">
    <property type="entry name" value="ABC_tran"/>
    <property type="match status" value="1"/>
</dbReference>
<evidence type="ECO:0000256" key="7">
    <source>
        <dbReference type="ARBA" id="ARBA00023065"/>
    </source>
</evidence>
<evidence type="ECO:0000256" key="2">
    <source>
        <dbReference type="ARBA" id="ARBA00022475"/>
    </source>
</evidence>
<dbReference type="PROSITE" id="PS50893">
    <property type="entry name" value="ABC_TRANSPORTER_2"/>
    <property type="match status" value="1"/>
</dbReference>
<dbReference type="InterPro" id="IPR015853">
    <property type="entry name" value="ABC_transpr_FbpC"/>
</dbReference>
<evidence type="ECO:0000256" key="1">
    <source>
        <dbReference type="ARBA" id="ARBA00022448"/>
    </source>
</evidence>
<dbReference type="GO" id="GO:0016020">
    <property type="term" value="C:membrane"/>
    <property type="evidence" value="ECO:0007669"/>
    <property type="project" value="InterPro"/>
</dbReference>
<dbReference type="GO" id="GO:0016887">
    <property type="term" value="F:ATP hydrolysis activity"/>
    <property type="evidence" value="ECO:0007669"/>
    <property type="project" value="InterPro"/>
</dbReference>
<evidence type="ECO:0000256" key="9">
    <source>
        <dbReference type="ARBA" id="ARBA00066388"/>
    </source>
</evidence>
<feature type="domain" description="ABC transporter" evidence="10">
    <location>
        <begin position="1"/>
        <end position="233"/>
    </location>
</feature>
<keyword evidence="5 11" id="KW-0067">ATP-binding</keyword>
<dbReference type="EC" id="7.6.2.9" evidence="9"/>
<proteinExistence type="predicted"/>
<keyword evidence="7" id="KW-0406">Ion transport</keyword>
<dbReference type="PANTHER" id="PTHR42781">
    <property type="entry name" value="SPERMIDINE/PUTRESCINE IMPORT ATP-BINDING PROTEIN POTA"/>
    <property type="match status" value="1"/>
</dbReference>
<organism evidence="11 12">
    <name type="scientific">Heliorestis acidaminivorans</name>
    <dbReference type="NCBI Taxonomy" id="553427"/>
    <lineage>
        <taxon>Bacteria</taxon>
        <taxon>Bacillati</taxon>
        <taxon>Bacillota</taxon>
        <taxon>Clostridia</taxon>
        <taxon>Eubacteriales</taxon>
        <taxon>Heliobacteriaceae</taxon>
        <taxon>Heliorestis</taxon>
    </lineage>
</organism>
<dbReference type="InterPro" id="IPR003439">
    <property type="entry name" value="ABC_transporter-like_ATP-bd"/>
</dbReference>
<name>A0A6I0F5F1_9FIRM</name>
<dbReference type="GO" id="GO:0005524">
    <property type="term" value="F:ATP binding"/>
    <property type="evidence" value="ECO:0007669"/>
    <property type="project" value="UniProtKB-KW"/>
</dbReference>
<dbReference type="Gene3D" id="3.40.50.300">
    <property type="entry name" value="P-loop containing nucleotide triphosphate hydrolases"/>
    <property type="match status" value="1"/>
</dbReference>
<dbReference type="InterPro" id="IPR008995">
    <property type="entry name" value="Mo/tungstate-bd_C_term_dom"/>
</dbReference>
<evidence type="ECO:0000313" key="12">
    <source>
        <dbReference type="Proteomes" id="UP000468766"/>
    </source>
</evidence>
<accession>A0A6I0F5F1</accession>
<dbReference type="SUPFAM" id="SSF50331">
    <property type="entry name" value="MOP-like"/>
    <property type="match status" value="1"/>
</dbReference>
<dbReference type="AlphaFoldDB" id="A0A6I0F5F1"/>
<dbReference type="Proteomes" id="UP000468766">
    <property type="component" value="Unassembled WGS sequence"/>
</dbReference>
<dbReference type="SMART" id="SM00382">
    <property type="entry name" value="AAA"/>
    <property type="match status" value="1"/>
</dbReference>
<dbReference type="InterPro" id="IPR003593">
    <property type="entry name" value="AAA+_ATPase"/>
</dbReference>
<comment type="caution">
    <text evidence="11">The sequence shown here is derived from an EMBL/GenBank/DDBJ whole genome shotgun (WGS) entry which is preliminary data.</text>
</comment>
<dbReference type="Gene3D" id="2.40.50.100">
    <property type="match status" value="1"/>
</dbReference>
<dbReference type="InterPro" id="IPR017871">
    <property type="entry name" value="ABC_transporter-like_CS"/>
</dbReference>
<keyword evidence="6" id="KW-0408">Iron</keyword>
<dbReference type="GO" id="GO:0015408">
    <property type="term" value="F:ABC-type ferric iron transporter activity"/>
    <property type="evidence" value="ECO:0007669"/>
    <property type="project" value="InterPro"/>
</dbReference>
<evidence type="ECO:0000313" key="11">
    <source>
        <dbReference type="EMBL" id="KAB2954222.1"/>
    </source>
</evidence>
<dbReference type="EMBL" id="WBXO01000001">
    <property type="protein sequence ID" value="KAB2954222.1"/>
    <property type="molecule type" value="Genomic_DNA"/>
</dbReference>